<dbReference type="CDD" id="cd00086">
    <property type="entry name" value="homeodomain"/>
    <property type="match status" value="1"/>
</dbReference>
<dbReference type="GO" id="GO:0006357">
    <property type="term" value="P:regulation of transcription by RNA polymerase II"/>
    <property type="evidence" value="ECO:0007669"/>
    <property type="project" value="TreeGrafter"/>
</dbReference>
<dbReference type="GO" id="GO:0030154">
    <property type="term" value="P:cell differentiation"/>
    <property type="evidence" value="ECO:0007669"/>
    <property type="project" value="TreeGrafter"/>
</dbReference>
<feature type="domain" description="Homeobox" evidence="5">
    <location>
        <begin position="27"/>
        <end position="74"/>
    </location>
</feature>
<comment type="similarity">
    <text evidence="2">Belongs to the Caudal homeobox family.</text>
</comment>
<proteinExistence type="inferred from homology"/>
<dbReference type="PANTHER" id="PTHR24332">
    <property type="entry name" value="HOMEOBOX PROTEIN CDX"/>
    <property type="match status" value="1"/>
</dbReference>
<comment type="subcellular location">
    <subcellularLocation>
        <location evidence="1 3 4">Nucleus</location>
    </subcellularLocation>
</comment>
<dbReference type="GO" id="GO:0009887">
    <property type="term" value="P:animal organ morphogenesis"/>
    <property type="evidence" value="ECO:0007669"/>
    <property type="project" value="TreeGrafter"/>
</dbReference>
<dbReference type="GO" id="GO:0003700">
    <property type="term" value="F:DNA-binding transcription factor activity"/>
    <property type="evidence" value="ECO:0007669"/>
    <property type="project" value="TreeGrafter"/>
</dbReference>
<evidence type="ECO:0000256" key="2">
    <source>
        <dbReference type="ARBA" id="ARBA00010341"/>
    </source>
</evidence>
<comment type="caution">
    <text evidence="6">The sequence shown here is derived from an EMBL/GenBank/DDBJ whole genome shotgun (WGS) entry which is preliminary data.</text>
</comment>
<sequence>MCAQTQERINKNCRRRRAAVPEEGMTRTRDKYRVVYTDRQRKGLEQAYEENKFITMEIRSKLSKELDLSDRQVNNIIEQLIKLNNFKLYYNVNFLSKV</sequence>
<accession>A0A9D4KFZ4</accession>
<dbReference type="Proteomes" id="UP000828390">
    <property type="component" value="Unassembled WGS sequence"/>
</dbReference>
<dbReference type="EMBL" id="JAIWYP010000004">
    <property type="protein sequence ID" value="KAH3838744.1"/>
    <property type="molecule type" value="Genomic_DNA"/>
</dbReference>
<keyword evidence="3 4" id="KW-0238">DNA-binding</keyword>
<feature type="DNA-binding region" description="Homeobox" evidence="3">
    <location>
        <begin position="29"/>
        <end position="75"/>
    </location>
</feature>
<keyword evidence="3 4" id="KW-0539">Nucleus</keyword>
<evidence type="ECO:0000313" key="7">
    <source>
        <dbReference type="Proteomes" id="UP000828390"/>
    </source>
</evidence>
<dbReference type="InterPro" id="IPR001356">
    <property type="entry name" value="HD"/>
</dbReference>
<dbReference type="GO" id="GO:0005634">
    <property type="term" value="C:nucleus"/>
    <property type="evidence" value="ECO:0007669"/>
    <property type="project" value="UniProtKB-SubCell"/>
</dbReference>
<evidence type="ECO:0000259" key="5">
    <source>
        <dbReference type="PROSITE" id="PS50071"/>
    </source>
</evidence>
<dbReference type="Pfam" id="PF00046">
    <property type="entry name" value="Homeodomain"/>
    <property type="match status" value="1"/>
</dbReference>
<dbReference type="PROSITE" id="PS50071">
    <property type="entry name" value="HOMEOBOX_2"/>
    <property type="match status" value="1"/>
</dbReference>
<dbReference type="AlphaFoldDB" id="A0A9D4KFZ4"/>
<dbReference type="PANTHER" id="PTHR24332:SF9">
    <property type="entry name" value="HOMEOTIC PROTEIN CAUDAL"/>
    <property type="match status" value="1"/>
</dbReference>
<reference evidence="6" key="2">
    <citation type="submission" date="2020-11" db="EMBL/GenBank/DDBJ databases">
        <authorList>
            <person name="McCartney M.A."/>
            <person name="Auch B."/>
            <person name="Kono T."/>
            <person name="Mallez S."/>
            <person name="Becker A."/>
            <person name="Gohl D.M."/>
            <person name="Silverstein K.A.T."/>
            <person name="Koren S."/>
            <person name="Bechman K.B."/>
            <person name="Herman A."/>
            <person name="Abrahante J.E."/>
            <person name="Garbe J."/>
        </authorList>
    </citation>
    <scope>NUCLEOTIDE SEQUENCE</scope>
    <source>
        <strain evidence="6">Duluth1</strain>
        <tissue evidence="6">Whole animal</tissue>
    </source>
</reference>
<gene>
    <name evidence="6" type="ORF">DPMN_112158</name>
</gene>
<dbReference type="InterPro" id="IPR047152">
    <property type="entry name" value="Caudal_homeobox"/>
</dbReference>
<name>A0A9D4KFZ4_DREPO</name>
<dbReference type="SMART" id="SM00389">
    <property type="entry name" value="HOX"/>
    <property type="match status" value="1"/>
</dbReference>
<dbReference type="InterPro" id="IPR009057">
    <property type="entry name" value="Homeodomain-like_sf"/>
</dbReference>
<dbReference type="SUPFAM" id="SSF46689">
    <property type="entry name" value="Homeodomain-like"/>
    <property type="match status" value="1"/>
</dbReference>
<dbReference type="GO" id="GO:0000977">
    <property type="term" value="F:RNA polymerase II transcription regulatory region sequence-specific DNA binding"/>
    <property type="evidence" value="ECO:0007669"/>
    <property type="project" value="TreeGrafter"/>
</dbReference>
<protein>
    <recommendedName>
        <fullName evidence="5">Homeobox domain-containing protein</fullName>
    </recommendedName>
</protein>
<dbReference type="GO" id="GO:0009948">
    <property type="term" value="P:anterior/posterior axis specification"/>
    <property type="evidence" value="ECO:0007669"/>
    <property type="project" value="TreeGrafter"/>
</dbReference>
<keyword evidence="3 4" id="KW-0371">Homeobox</keyword>
<evidence type="ECO:0000256" key="4">
    <source>
        <dbReference type="RuleBase" id="RU000682"/>
    </source>
</evidence>
<reference evidence="6" key="1">
    <citation type="journal article" date="2019" name="bioRxiv">
        <title>The Genome of the Zebra Mussel, Dreissena polymorpha: A Resource for Invasive Species Research.</title>
        <authorList>
            <person name="McCartney M.A."/>
            <person name="Auch B."/>
            <person name="Kono T."/>
            <person name="Mallez S."/>
            <person name="Zhang Y."/>
            <person name="Obille A."/>
            <person name="Becker A."/>
            <person name="Abrahante J.E."/>
            <person name="Garbe J."/>
            <person name="Badalamenti J.P."/>
            <person name="Herman A."/>
            <person name="Mangelson H."/>
            <person name="Liachko I."/>
            <person name="Sullivan S."/>
            <person name="Sone E.D."/>
            <person name="Koren S."/>
            <person name="Silverstein K.A.T."/>
            <person name="Beckman K.B."/>
            <person name="Gohl D.M."/>
        </authorList>
    </citation>
    <scope>NUCLEOTIDE SEQUENCE</scope>
    <source>
        <strain evidence="6">Duluth1</strain>
        <tissue evidence="6">Whole animal</tissue>
    </source>
</reference>
<dbReference type="Gene3D" id="1.10.10.60">
    <property type="entry name" value="Homeodomain-like"/>
    <property type="match status" value="1"/>
</dbReference>
<keyword evidence="7" id="KW-1185">Reference proteome</keyword>
<evidence type="ECO:0000256" key="1">
    <source>
        <dbReference type="ARBA" id="ARBA00004123"/>
    </source>
</evidence>
<organism evidence="6 7">
    <name type="scientific">Dreissena polymorpha</name>
    <name type="common">Zebra mussel</name>
    <name type="synonym">Mytilus polymorpha</name>
    <dbReference type="NCBI Taxonomy" id="45954"/>
    <lineage>
        <taxon>Eukaryota</taxon>
        <taxon>Metazoa</taxon>
        <taxon>Spiralia</taxon>
        <taxon>Lophotrochozoa</taxon>
        <taxon>Mollusca</taxon>
        <taxon>Bivalvia</taxon>
        <taxon>Autobranchia</taxon>
        <taxon>Heteroconchia</taxon>
        <taxon>Euheterodonta</taxon>
        <taxon>Imparidentia</taxon>
        <taxon>Neoheterodontei</taxon>
        <taxon>Myida</taxon>
        <taxon>Dreissenoidea</taxon>
        <taxon>Dreissenidae</taxon>
        <taxon>Dreissena</taxon>
    </lineage>
</organism>
<evidence type="ECO:0000256" key="3">
    <source>
        <dbReference type="PROSITE-ProRule" id="PRU00108"/>
    </source>
</evidence>
<evidence type="ECO:0000313" key="6">
    <source>
        <dbReference type="EMBL" id="KAH3838744.1"/>
    </source>
</evidence>